<evidence type="ECO:0000259" key="2">
    <source>
        <dbReference type="Pfam" id="PF14742"/>
    </source>
</evidence>
<sequence>MDGYVLKTGDLFLFTDGDDRLAGGQAGLFRQDTRYLSRLEWLVDGERPATLHTWTDGCTSRALMGHPLERKAAVSPYAVEIQRRRVVGEAFYEEVRLVNHHREPLQLKLRLVADADFADMFLVRGYPLQDERPPVARETSPGGFRLDYQGRDGVARFTRVRVEPEGRVEDGDLLFELSLEPQASFIVRVRVEVGEGTMPGPEEAPAGSAGTPRSHGQRAAAGPLRPLDHLMADEVQRREDAEQAWLEATTSVEAPDEDLVLLWERGRRDLLSLATDMGDGPVPTAGVPWFAVLFGRDSLLAAREALLLTPALARATLFTLARYQGRGHDAWREEAPGKILHELRRGELARMGTVPHTPYYGSVDATPLFLILAADLTRWMGDTEAAARLRPHVEAALAWITGEGDLDGDGFLEYDGQGLLPNQGWKDSFDSTVTPEGTLAPPPIALVEVQGYLVAALKGAASLARFWGEPRRGGELEARARGLQRSIARHFSLGEGRYALALDGEKRPVATLASNPGHLLWCGALEQAEGDALARRLMESDLFSGYGIRTLAAGQRAYDPLSYHNGSVWPHDTALIARGMARFGRGEEAARLVRGILDASRALPWRRLPELFAGHPAGPGGPAPYPVACSPQAWAAAVPFLLVESLLNLEVDAAARQVRLDPFLPEWLPWLTLRGLPAGPGRMDLKVEGRGRTVRVEASGLPPGWTVIRPDRGNP</sequence>
<protein>
    <submittedName>
        <fullName evidence="4">Amylo-alpha-1,6-glucosidase</fullName>
    </submittedName>
</protein>
<dbReference type="InterPro" id="IPR032856">
    <property type="entry name" value="GDE_N_bis"/>
</dbReference>
<dbReference type="GO" id="GO:0005975">
    <property type="term" value="P:carbohydrate metabolic process"/>
    <property type="evidence" value="ECO:0007669"/>
    <property type="project" value="InterPro"/>
</dbReference>
<dbReference type="Pfam" id="PF14742">
    <property type="entry name" value="GDE_N_bis"/>
    <property type="match status" value="1"/>
</dbReference>
<name>A0A0K2SFY3_LIMPI</name>
<evidence type="ECO:0000259" key="3">
    <source>
        <dbReference type="Pfam" id="PF22422"/>
    </source>
</evidence>
<dbReference type="EMBL" id="AP014924">
    <property type="protein sequence ID" value="BAS26000.1"/>
    <property type="molecule type" value="Genomic_DNA"/>
</dbReference>
<accession>A0A0K2SFY3</accession>
<reference evidence="5" key="1">
    <citation type="submission" date="2015-07" db="EMBL/GenBank/DDBJ databases">
        <title>Complete genome sequence and phylogenetic analysis of Limnochorda pilosa.</title>
        <authorList>
            <person name="Watanabe M."/>
            <person name="Kojima H."/>
            <person name="Fukui M."/>
        </authorList>
    </citation>
    <scope>NUCLEOTIDE SEQUENCE [LARGE SCALE GENOMIC DNA]</scope>
    <source>
        <strain evidence="5">HC45</strain>
    </source>
</reference>
<dbReference type="Proteomes" id="UP000065807">
    <property type="component" value="Chromosome"/>
</dbReference>
<dbReference type="OrthoDB" id="9759959at2"/>
<feature type="domain" description="Mannosylglycerate hydrolase MGH1-like glycoside hydrolase" evidence="3">
    <location>
        <begin position="297"/>
        <end position="599"/>
    </location>
</feature>
<gene>
    <name evidence="4" type="ORF">LIP_0143</name>
</gene>
<evidence type="ECO:0000256" key="1">
    <source>
        <dbReference type="SAM" id="MobiDB-lite"/>
    </source>
</evidence>
<dbReference type="STRING" id="1555112.LIP_0143"/>
<dbReference type="InterPro" id="IPR008928">
    <property type="entry name" value="6-hairpin_glycosidase_sf"/>
</dbReference>
<dbReference type="AlphaFoldDB" id="A0A0K2SFY3"/>
<dbReference type="RefSeq" id="WP_068132984.1">
    <property type="nucleotide sequence ID" value="NZ_AP014924.1"/>
</dbReference>
<dbReference type="KEGG" id="lpil:LIP_0143"/>
<dbReference type="Gene3D" id="1.50.10.10">
    <property type="match status" value="1"/>
</dbReference>
<keyword evidence="5" id="KW-1185">Reference proteome</keyword>
<evidence type="ECO:0000313" key="4">
    <source>
        <dbReference type="EMBL" id="BAS26000.1"/>
    </source>
</evidence>
<evidence type="ECO:0000313" key="5">
    <source>
        <dbReference type="Proteomes" id="UP000065807"/>
    </source>
</evidence>
<feature type="domain" description="Putative glycogen debranching enzyme N-terminal" evidence="2">
    <location>
        <begin position="6"/>
        <end position="189"/>
    </location>
</feature>
<organism evidence="4 5">
    <name type="scientific">Limnochorda pilosa</name>
    <dbReference type="NCBI Taxonomy" id="1555112"/>
    <lineage>
        <taxon>Bacteria</taxon>
        <taxon>Bacillati</taxon>
        <taxon>Bacillota</taxon>
        <taxon>Limnochordia</taxon>
        <taxon>Limnochordales</taxon>
        <taxon>Limnochordaceae</taxon>
        <taxon>Limnochorda</taxon>
    </lineage>
</organism>
<dbReference type="InterPro" id="IPR054491">
    <property type="entry name" value="MGH1-like_GH"/>
</dbReference>
<reference evidence="5" key="2">
    <citation type="journal article" date="2016" name="Int. J. Syst. Evol. Microbiol.">
        <title>Complete genome sequence and cell structure of Limnochorda pilosa, a Gram-negative spore-former within the phylum Firmicutes.</title>
        <authorList>
            <person name="Watanabe M."/>
            <person name="Kojima H."/>
            <person name="Fukui M."/>
        </authorList>
    </citation>
    <scope>NUCLEOTIDE SEQUENCE [LARGE SCALE GENOMIC DNA]</scope>
    <source>
        <strain evidence="5">HC45</strain>
    </source>
</reference>
<dbReference type="SUPFAM" id="SSF48208">
    <property type="entry name" value="Six-hairpin glycosidases"/>
    <property type="match status" value="1"/>
</dbReference>
<dbReference type="PATRIC" id="fig|1555112.3.peg.146"/>
<dbReference type="Pfam" id="PF22422">
    <property type="entry name" value="MGH1-like_GH"/>
    <property type="match status" value="1"/>
</dbReference>
<proteinExistence type="predicted"/>
<feature type="region of interest" description="Disordered" evidence="1">
    <location>
        <begin position="196"/>
        <end position="225"/>
    </location>
</feature>
<dbReference type="InterPro" id="IPR012341">
    <property type="entry name" value="6hp_glycosidase-like_sf"/>
</dbReference>